<dbReference type="AlphaFoldDB" id="A0A1E4SVX4"/>
<dbReference type="EMBL" id="KV453862">
    <property type="protein sequence ID" value="ODV83658.1"/>
    <property type="molecule type" value="Genomic_DNA"/>
</dbReference>
<dbReference type="Gene3D" id="2.130.10.10">
    <property type="entry name" value="YVTN repeat-like/Quinoprotein amine dehydrogenase"/>
    <property type="match status" value="1"/>
</dbReference>
<evidence type="ECO:0000313" key="2">
    <source>
        <dbReference type="EMBL" id="ODV83658.1"/>
    </source>
</evidence>
<dbReference type="Proteomes" id="UP000094801">
    <property type="component" value="Unassembled WGS sequence"/>
</dbReference>
<reference evidence="3" key="1">
    <citation type="submission" date="2016-04" db="EMBL/GenBank/DDBJ databases">
        <title>Comparative genomics of biotechnologically important yeasts.</title>
        <authorList>
            <consortium name="DOE Joint Genome Institute"/>
            <person name="Riley R."/>
            <person name="Haridas S."/>
            <person name="Wolfe K.H."/>
            <person name="Lopes M.R."/>
            <person name="Hittinger C.T."/>
            <person name="Goker M."/>
            <person name="Salamov A."/>
            <person name="Wisecaver J."/>
            <person name="Long T.M."/>
            <person name="Aerts A.L."/>
            <person name="Barry K."/>
            <person name="Choi C."/>
            <person name="Clum A."/>
            <person name="Coughlan A.Y."/>
            <person name="Deshpande S."/>
            <person name="Douglass A.P."/>
            <person name="Hanson S.J."/>
            <person name="Klenk H.-P."/>
            <person name="Labutti K."/>
            <person name="Lapidus A."/>
            <person name="Lindquist E."/>
            <person name="Lipzen A."/>
            <person name="Meier-Kolthoff J.P."/>
            <person name="Ohm R.A."/>
            <person name="Otillar R.P."/>
            <person name="Pangilinan J."/>
            <person name="Peng Y."/>
            <person name="Rokas A."/>
            <person name="Rosa C.A."/>
            <person name="Scheuner C."/>
            <person name="Sibirny A.A."/>
            <person name="Slot J.C."/>
            <person name="Stielow J.B."/>
            <person name="Sun H."/>
            <person name="Kurtzman C.P."/>
            <person name="Blackwell M."/>
            <person name="Grigoriev I.V."/>
            <person name="Jeffries T.W."/>
        </authorList>
    </citation>
    <scope>NUCLEOTIDE SEQUENCE [LARGE SCALE GENOMIC DNA]</scope>
    <source>
        <strain evidence="3">NRRL YB-2248</strain>
    </source>
</reference>
<name>A0A1E4SVX4_9ASCO</name>
<sequence>MPFITHDKRKSQHIVNLFRIPFIHNDTNEHSIVVVRPHKIEIKPDVISDDNLPTLKWMYIPERIVQANNIRPKGMTDHWLIILTEINKLYLIAHHEEGFKILQILHFKDLANGGGDVHPSLDLENQLIVPLSVKPIIEVDSLSQRYILIHSVEGFVIILELHPDKAALFQLALKNTPPEILRKRKIASKLSANRLLETPYILPIGPNPIHSIKFLNYKKISKLQGGALVALVSRDSNLRYGLTYYGITRLKDLQVDILKRYASMDDTPSLCIPLPKGDLLVLCDTTQYVYPSPSINQITSSLVETSSQGAQGVRISRNYACRSLVSMKEGTLSKLISYYMNEDGEILCCSDNGGLFKLNLIMNFTGLEEEETAVDLSIAERLSREAPPVVEMIIERWDSTKMRDVGTGWNFMLSLGKGFTFLASNVFNSISIEDLSSTLRTIDDEYLPVTCISSKTYSSSAFAIHSLSTFQKSPSSGVSKMLVKADHSQLGEINVLLVDQQKINLETGSIDINCKLEVVNNDELDRISAQCDFGPGISIYDVCSLNDCEFYFKDDLKLTDEIVDAARLKLSDSFIIVSSSSDEQDETFDNPPKSELTILTLGTDPKLSFHVDHISTVTTSINLVYMLNPKLIILVGPKVIIWVNVSLYKSDEDGEYKFKFDFLGSSSSLDSIGDYPSCVKSINSTDVIIADAFNGLTYLKLDVNRHVVVKSKKLLTRIIISQFAIVGKDGLLVTDMLGNIYLYQLNIKKIQLKLILQLNLDSGIVNCIESNNLTMTMDQLIRTPENVKICTLGTNEGALIDLIAIPSSELTNSLIRIQSRLAIANAVEETPPESPAAIVDDEATCYLEKQFMRYLPSFGVPFINGDDDEDEDEEEDTNINTIIDLDYISTTATIPEQQQAAQKALTQVQ</sequence>
<evidence type="ECO:0000313" key="3">
    <source>
        <dbReference type="Proteomes" id="UP000094801"/>
    </source>
</evidence>
<gene>
    <name evidence="2" type="ORF">CANARDRAFT_177588</name>
</gene>
<organism evidence="2 3">
    <name type="scientific">[Candida] arabinofermentans NRRL YB-2248</name>
    <dbReference type="NCBI Taxonomy" id="983967"/>
    <lineage>
        <taxon>Eukaryota</taxon>
        <taxon>Fungi</taxon>
        <taxon>Dikarya</taxon>
        <taxon>Ascomycota</taxon>
        <taxon>Saccharomycotina</taxon>
        <taxon>Pichiomycetes</taxon>
        <taxon>Pichiales</taxon>
        <taxon>Pichiaceae</taxon>
        <taxon>Ogataea</taxon>
        <taxon>Ogataea/Candida clade</taxon>
    </lineage>
</organism>
<dbReference type="OrthoDB" id="3997759at2759"/>
<dbReference type="InterPro" id="IPR018846">
    <property type="entry name" value="Beta-prop_RSE1/DDB1/CPSF1_1st"/>
</dbReference>
<feature type="domain" description="RSE1/DDB1/CPSF1 first beta-propeller" evidence="1">
    <location>
        <begin position="27"/>
        <end position="366"/>
    </location>
</feature>
<dbReference type="InterPro" id="IPR015943">
    <property type="entry name" value="WD40/YVTN_repeat-like_dom_sf"/>
</dbReference>
<proteinExistence type="predicted"/>
<protein>
    <recommendedName>
        <fullName evidence="1">RSE1/DDB1/CPSF1 first beta-propeller domain-containing protein</fullName>
    </recommendedName>
</protein>
<evidence type="ECO:0000259" key="1">
    <source>
        <dbReference type="Pfam" id="PF10433"/>
    </source>
</evidence>
<dbReference type="Pfam" id="PF10433">
    <property type="entry name" value="Beta-prop_RSE1_1st"/>
    <property type="match status" value="1"/>
</dbReference>
<dbReference type="STRING" id="983967.A0A1E4SVX4"/>
<accession>A0A1E4SVX4</accession>
<keyword evidence="3" id="KW-1185">Reference proteome</keyword>